<dbReference type="InterPro" id="IPR002941">
    <property type="entry name" value="DNA_methylase_N4/N6"/>
</dbReference>
<dbReference type="STRING" id="1120980.GCA_000745955_02413"/>
<evidence type="ECO:0000256" key="1">
    <source>
        <dbReference type="ARBA" id="ARBA00006594"/>
    </source>
</evidence>
<dbReference type="GO" id="GO:0003677">
    <property type="term" value="F:DNA binding"/>
    <property type="evidence" value="ECO:0007669"/>
    <property type="project" value="InterPro"/>
</dbReference>
<dbReference type="GO" id="GO:0009007">
    <property type="term" value="F:site-specific DNA-methyltransferase (adenine-specific) activity"/>
    <property type="evidence" value="ECO:0007669"/>
    <property type="project" value="UniProtKB-EC"/>
</dbReference>
<proteinExistence type="inferred from homology"/>
<dbReference type="GO" id="GO:0005737">
    <property type="term" value="C:cytoplasm"/>
    <property type="evidence" value="ECO:0007669"/>
    <property type="project" value="TreeGrafter"/>
</dbReference>
<feature type="domain" description="DNA methylase N-4/N-6" evidence="8">
    <location>
        <begin position="55"/>
        <end position="350"/>
    </location>
</feature>
<dbReference type="GO" id="GO:0032259">
    <property type="term" value="P:methylation"/>
    <property type="evidence" value="ECO:0007669"/>
    <property type="project" value="UniProtKB-KW"/>
</dbReference>
<name>A0A376BNK6_9NEIS</name>
<dbReference type="AlphaFoldDB" id="A0A376BNK6"/>
<dbReference type="Pfam" id="PF01555">
    <property type="entry name" value="N6_N4_Mtase"/>
    <property type="match status" value="1"/>
</dbReference>
<dbReference type="RefSeq" id="WP_034295379.1">
    <property type="nucleotide sequence ID" value="NZ_CP091519.2"/>
</dbReference>
<reference evidence="9 10" key="1">
    <citation type="submission" date="2018-06" db="EMBL/GenBank/DDBJ databases">
        <authorList>
            <consortium name="Pathogen Informatics"/>
            <person name="Doyle S."/>
        </authorList>
    </citation>
    <scope>NUCLEOTIDE SEQUENCE [LARGE SCALE GENOMIC DNA]</scope>
    <source>
        <strain evidence="9 10">NCTC10283</strain>
    </source>
</reference>
<accession>A0A376BNK6</accession>
<keyword evidence="5" id="KW-0949">S-adenosyl-L-methionine</keyword>
<dbReference type="InterPro" id="IPR002052">
    <property type="entry name" value="DNA_methylase_N6_adenine_CS"/>
</dbReference>
<keyword evidence="10" id="KW-1185">Reference proteome</keyword>
<organism evidence="9 10">
    <name type="scientific">Alysiella crassa</name>
    <dbReference type="NCBI Taxonomy" id="153491"/>
    <lineage>
        <taxon>Bacteria</taxon>
        <taxon>Pseudomonadati</taxon>
        <taxon>Pseudomonadota</taxon>
        <taxon>Betaproteobacteria</taxon>
        <taxon>Neisseriales</taxon>
        <taxon>Neisseriaceae</taxon>
        <taxon>Alysiella</taxon>
    </lineage>
</organism>
<dbReference type="OrthoDB" id="9816288at2"/>
<dbReference type="PROSITE" id="PS00092">
    <property type="entry name" value="N6_MTASE"/>
    <property type="match status" value="1"/>
</dbReference>
<dbReference type="REBASE" id="375826">
    <property type="entry name" value="M.Acr10283IV"/>
</dbReference>
<keyword evidence="3 9" id="KW-0489">Methyltransferase</keyword>
<dbReference type="Gene3D" id="3.40.50.150">
    <property type="entry name" value="Vaccinia Virus protein VP39"/>
    <property type="match status" value="1"/>
</dbReference>
<dbReference type="EMBL" id="UFSO01000002">
    <property type="protein sequence ID" value="SSY71223.1"/>
    <property type="molecule type" value="Genomic_DNA"/>
</dbReference>
<evidence type="ECO:0000256" key="6">
    <source>
        <dbReference type="ARBA" id="ARBA00047942"/>
    </source>
</evidence>
<dbReference type="SUPFAM" id="SSF53335">
    <property type="entry name" value="S-adenosyl-L-methionine-dependent methyltransferases"/>
    <property type="match status" value="1"/>
</dbReference>
<evidence type="ECO:0000256" key="2">
    <source>
        <dbReference type="ARBA" id="ARBA00011900"/>
    </source>
</evidence>
<evidence type="ECO:0000256" key="3">
    <source>
        <dbReference type="ARBA" id="ARBA00022603"/>
    </source>
</evidence>
<sequence length="376" mass="43367">MLQLIYPNKQPENQILQQSAQIPPMKLDETLPILFAGDNFHALSVLLNSGYHERIDLIYIDPPYNTQQIFTIDDERASTISRTNHGMIAYSDKLNMNDYLEFMRERLILMRELLSPCGSIYVHIDSKVGHYLKIIMDEVFGAENFKNDIARIKSNPKNFARRAFGNEKDMILFYAKNTKKNIFNNITVPLNDEDKITMFQKVDENGRRYNTVPVHAPGETQNGETGAMWRGQYPPKGRHWRSSPSDLDKLDEQGLLEWSKNGVPRIKKFADEHKGKKIQDIWQYKDPVYPIYPTEKNEEMLKMIIQQSSNPDSIVLDCFAGSGSTLFAAQTLQRRWIGVDISTVAINAIQKRPFLNYQMLSLQKTGSLNINMKEKP</sequence>
<protein>
    <recommendedName>
        <fullName evidence="2">site-specific DNA-methyltransferase (adenine-specific)</fullName>
        <ecNumber evidence="2">2.1.1.72</ecNumber>
    </recommendedName>
</protein>
<evidence type="ECO:0000256" key="7">
    <source>
        <dbReference type="SAM" id="MobiDB-lite"/>
    </source>
</evidence>
<keyword evidence="4 9" id="KW-0808">Transferase</keyword>
<evidence type="ECO:0000259" key="8">
    <source>
        <dbReference type="Pfam" id="PF01555"/>
    </source>
</evidence>
<comment type="similarity">
    <text evidence="1">Belongs to the N(4)/N(6)-methyltransferase family.</text>
</comment>
<dbReference type="Proteomes" id="UP000254209">
    <property type="component" value="Unassembled WGS sequence"/>
</dbReference>
<dbReference type="EC" id="2.1.1.72" evidence="2"/>
<evidence type="ECO:0000313" key="9">
    <source>
        <dbReference type="EMBL" id="SSY71223.1"/>
    </source>
</evidence>
<gene>
    <name evidence="9" type="primary">mboIIM_2</name>
    <name evidence="9" type="ORF">NCTC10283_01363</name>
</gene>
<feature type="region of interest" description="Disordered" evidence="7">
    <location>
        <begin position="209"/>
        <end position="228"/>
    </location>
</feature>
<evidence type="ECO:0000256" key="5">
    <source>
        <dbReference type="ARBA" id="ARBA00022691"/>
    </source>
</evidence>
<comment type="catalytic activity">
    <reaction evidence="6">
        <text>a 2'-deoxyadenosine in DNA + S-adenosyl-L-methionine = an N(6)-methyl-2'-deoxyadenosine in DNA + S-adenosyl-L-homocysteine + H(+)</text>
        <dbReference type="Rhea" id="RHEA:15197"/>
        <dbReference type="Rhea" id="RHEA-COMP:12418"/>
        <dbReference type="Rhea" id="RHEA-COMP:12419"/>
        <dbReference type="ChEBI" id="CHEBI:15378"/>
        <dbReference type="ChEBI" id="CHEBI:57856"/>
        <dbReference type="ChEBI" id="CHEBI:59789"/>
        <dbReference type="ChEBI" id="CHEBI:90615"/>
        <dbReference type="ChEBI" id="CHEBI:90616"/>
        <dbReference type="EC" id="2.1.1.72"/>
    </reaction>
</comment>
<evidence type="ECO:0000313" key="10">
    <source>
        <dbReference type="Proteomes" id="UP000254209"/>
    </source>
</evidence>
<dbReference type="PANTHER" id="PTHR13370:SF3">
    <property type="entry name" value="TRNA (GUANINE(10)-N2)-METHYLTRANSFERASE HOMOLOG"/>
    <property type="match status" value="1"/>
</dbReference>
<dbReference type="InterPro" id="IPR002295">
    <property type="entry name" value="N4/N6-MTase_EcoPI_Mod-like"/>
</dbReference>
<dbReference type="InterPro" id="IPR029063">
    <property type="entry name" value="SAM-dependent_MTases_sf"/>
</dbReference>
<evidence type="ECO:0000256" key="4">
    <source>
        <dbReference type="ARBA" id="ARBA00022679"/>
    </source>
</evidence>
<dbReference type="PANTHER" id="PTHR13370">
    <property type="entry name" value="RNA METHYLASE-RELATED"/>
    <property type="match status" value="1"/>
</dbReference>
<dbReference type="PRINTS" id="PR00506">
    <property type="entry name" value="D21N6MTFRASE"/>
</dbReference>
<dbReference type="GO" id="GO:0008170">
    <property type="term" value="F:N-methyltransferase activity"/>
    <property type="evidence" value="ECO:0007669"/>
    <property type="project" value="InterPro"/>
</dbReference>